<reference evidence="7" key="1">
    <citation type="journal article" date="2014" name="Int. J. Syst. Evol. Microbiol.">
        <title>Complete genome sequence of Corynebacterium casei LMG S-19264T (=DSM 44701T), isolated from a smear-ripened cheese.</title>
        <authorList>
            <consortium name="US DOE Joint Genome Institute (JGI-PGF)"/>
            <person name="Walter F."/>
            <person name="Albersmeier A."/>
            <person name="Kalinowski J."/>
            <person name="Ruckert C."/>
        </authorList>
    </citation>
    <scope>NUCLEOTIDE SEQUENCE</scope>
    <source>
        <strain evidence="7">JCM 4834</strain>
    </source>
</reference>
<accession>A0A918V332</accession>
<dbReference type="PROSITE" id="PS51918">
    <property type="entry name" value="RADICAL_SAM"/>
    <property type="match status" value="1"/>
</dbReference>
<feature type="region of interest" description="Disordered" evidence="5">
    <location>
        <begin position="359"/>
        <end position="378"/>
    </location>
</feature>
<organism evidence="7 8">
    <name type="scientific">Streptomyces subrutilus</name>
    <dbReference type="NCBI Taxonomy" id="36818"/>
    <lineage>
        <taxon>Bacteria</taxon>
        <taxon>Bacillati</taxon>
        <taxon>Actinomycetota</taxon>
        <taxon>Actinomycetes</taxon>
        <taxon>Kitasatosporales</taxon>
        <taxon>Streptomycetaceae</taxon>
        <taxon>Streptomyces</taxon>
    </lineage>
</organism>
<evidence type="ECO:0000259" key="6">
    <source>
        <dbReference type="PROSITE" id="PS51918"/>
    </source>
</evidence>
<dbReference type="AlphaFoldDB" id="A0A918V332"/>
<feature type="compositionally biased region" description="Low complexity" evidence="5">
    <location>
        <begin position="331"/>
        <end position="351"/>
    </location>
</feature>
<dbReference type="CDD" id="cd21109">
    <property type="entry name" value="SPASM"/>
    <property type="match status" value="1"/>
</dbReference>
<evidence type="ECO:0000256" key="4">
    <source>
        <dbReference type="ARBA" id="ARBA00023014"/>
    </source>
</evidence>
<evidence type="ECO:0000256" key="2">
    <source>
        <dbReference type="ARBA" id="ARBA00022723"/>
    </source>
</evidence>
<dbReference type="PANTHER" id="PTHR11228:SF7">
    <property type="entry name" value="PQQA PEPTIDE CYCLASE"/>
    <property type="match status" value="1"/>
</dbReference>
<dbReference type="Gene3D" id="3.20.20.70">
    <property type="entry name" value="Aldolase class I"/>
    <property type="match status" value="1"/>
</dbReference>
<evidence type="ECO:0000313" key="7">
    <source>
        <dbReference type="EMBL" id="GGZ57102.1"/>
    </source>
</evidence>
<keyword evidence="2" id="KW-0479">Metal-binding</keyword>
<dbReference type="InterPro" id="IPR013785">
    <property type="entry name" value="Aldolase_TIM"/>
</dbReference>
<dbReference type="InterPro" id="IPR058240">
    <property type="entry name" value="rSAM_sf"/>
</dbReference>
<dbReference type="Pfam" id="PF13186">
    <property type="entry name" value="SPASM"/>
    <property type="match status" value="1"/>
</dbReference>
<dbReference type="Proteomes" id="UP000634660">
    <property type="component" value="Unassembled WGS sequence"/>
</dbReference>
<dbReference type="GO" id="GO:0003824">
    <property type="term" value="F:catalytic activity"/>
    <property type="evidence" value="ECO:0007669"/>
    <property type="project" value="InterPro"/>
</dbReference>
<dbReference type="SFLD" id="SFLDG01216">
    <property type="entry name" value="thioether_bond_formation_requi"/>
    <property type="match status" value="1"/>
</dbReference>
<proteinExistence type="predicted"/>
<dbReference type="Pfam" id="PF04055">
    <property type="entry name" value="Radical_SAM"/>
    <property type="match status" value="1"/>
</dbReference>
<keyword evidence="3" id="KW-0408">Iron</keyword>
<keyword evidence="1" id="KW-0949">S-adenosyl-L-methionine</keyword>
<dbReference type="GO" id="GO:0046872">
    <property type="term" value="F:metal ion binding"/>
    <property type="evidence" value="ECO:0007669"/>
    <property type="project" value="UniProtKB-KW"/>
</dbReference>
<dbReference type="EMBL" id="BMVX01000004">
    <property type="protein sequence ID" value="GGZ57102.1"/>
    <property type="molecule type" value="Genomic_DNA"/>
</dbReference>
<dbReference type="InterPro" id="IPR050377">
    <property type="entry name" value="Radical_SAM_PqqE_MftC-like"/>
</dbReference>
<sequence>MSTTTENTAATLRFAWLEVTGFCNERCDHCYADSGPDQGHGTMTVADWVSVIDQLAEMGGADVQLIGGEPTLYPHLPELIGHAAGRGLGVEIFSNMTHIRPEVREAITVHGAKLATSYYSDDAAEHDSITQLRGAHRKTRANIERAVDLGIPIRGGVVSLREGQRALQAVTDLQGIGVRQVGGDRIRAFGRASAGAHPQIKDLCGHCAHEKCAIGPNGAVWPCVLGRFIEVGNVKAEPLTDIWTGERLAQARADIAAVHGPGAAACTPPQFLPMCGPCGPCVPSVGHCDPQEAPLATATITASQPHLEDTTWTRTAKPSSAGRHHPAWNAPRSSGRPSPGRSGTPSTSSVGRCRCVCRASRSSAAGPRSSTRWRGRPS</sequence>
<feature type="region of interest" description="Disordered" evidence="5">
    <location>
        <begin position="300"/>
        <end position="351"/>
    </location>
</feature>
<comment type="caution">
    <text evidence="7">The sequence shown here is derived from an EMBL/GenBank/DDBJ whole genome shotgun (WGS) entry which is preliminary data.</text>
</comment>
<evidence type="ECO:0000256" key="5">
    <source>
        <dbReference type="SAM" id="MobiDB-lite"/>
    </source>
</evidence>
<name>A0A918V332_9ACTN</name>
<dbReference type="RefSeq" id="WP_229886089.1">
    <property type="nucleotide sequence ID" value="NZ_BMVX01000004.1"/>
</dbReference>
<evidence type="ECO:0000313" key="8">
    <source>
        <dbReference type="Proteomes" id="UP000634660"/>
    </source>
</evidence>
<reference evidence="7" key="2">
    <citation type="submission" date="2020-09" db="EMBL/GenBank/DDBJ databases">
        <authorList>
            <person name="Sun Q."/>
            <person name="Ohkuma M."/>
        </authorList>
    </citation>
    <scope>NUCLEOTIDE SEQUENCE</scope>
    <source>
        <strain evidence="7">JCM 4834</strain>
    </source>
</reference>
<dbReference type="CDD" id="cd01335">
    <property type="entry name" value="Radical_SAM"/>
    <property type="match status" value="1"/>
</dbReference>
<feature type="compositionally biased region" description="Low complexity" evidence="5">
    <location>
        <begin position="359"/>
        <end position="370"/>
    </location>
</feature>
<dbReference type="SFLD" id="SFLDF00365">
    <property type="entry name" value="thuricin_CD_(TrnCD-like)"/>
    <property type="match status" value="1"/>
</dbReference>
<protein>
    <recommendedName>
        <fullName evidence="6">Radical SAM core domain-containing protein</fullName>
    </recommendedName>
</protein>
<gene>
    <name evidence="7" type="ORF">GCM10010371_15890</name>
</gene>
<keyword evidence="4" id="KW-0411">Iron-sulfur</keyword>
<dbReference type="SUPFAM" id="SSF102114">
    <property type="entry name" value="Radical SAM enzymes"/>
    <property type="match status" value="1"/>
</dbReference>
<evidence type="ECO:0000256" key="1">
    <source>
        <dbReference type="ARBA" id="ARBA00022691"/>
    </source>
</evidence>
<dbReference type="PANTHER" id="PTHR11228">
    <property type="entry name" value="RADICAL SAM DOMAIN PROTEIN"/>
    <property type="match status" value="1"/>
</dbReference>
<feature type="domain" description="Radical SAM core" evidence="6">
    <location>
        <begin position="4"/>
        <end position="210"/>
    </location>
</feature>
<evidence type="ECO:0000256" key="3">
    <source>
        <dbReference type="ARBA" id="ARBA00023004"/>
    </source>
</evidence>
<dbReference type="SFLD" id="SFLDG01386">
    <property type="entry name" value="main_SPASM_domain-containing"/>
    <property type="match status" value="1"/>
</dbReference>
<dbReference type="SFLD" id="SFLDG01067">
    <property type="entry name" value="SPASM/twitch_domain_containing"/>
    <property type="match status" value="1"/>
</dbReference>
<dbReference type="GO" id="GO:0051536">
    <property type="term" value="F:iron-sulfur cluster binding"/>
    <property type="evidence" value="ECO:0007669"/>
    <property type="project" value="UniProtKB-KW"/>
</dbReference>
<dbReference type="InterPro" id="IPR023885">
    <property type="entry name" value="4Fe4S-binding_SPASM_dom"/>
</dbReference>
<dbReference type="InterPro" id="IPR007197">
    <property type="entry name" value="rSAM"/>
</dbReference>
<dbReference type="SFLD" id="SFLDS00029">
    <property type="entry name" value="Radical_SAM"/>
    <property type="match status" value="1"/>
</dbReference>